<sequence length="117" mass="12980">MSHRDKAAAAWPDLPDWVAVLAERCDQASQQKVARTVGYSAATLSYVIGNRYNGDLGKVEQAVRATLMAAEVACPELGTMALVQCMEWRERAKTFETTSSLRRQMYDACRSCPFNGE</sequence>
<name>A0A286GZY0_9PROT</name>
<gene>
    <name evidence="1" type="ORF">SAMN05421508_11364</name>
</gene>
<organism evidence="1 2">
    <name type="scientific">Caenispirillum bisanense</name>
    <dbReference type="NCBI Taxonomy" id="414052"/>
    <lineage>
        <taxon>Bacteria</taxon>
        <taxon>Pseudomonadati</taxon>
        <taxon>Pseudomonadota</taxon>
        <taxon>Alphaproteobacteria</taxon>
        <taxon>Rhodospirillales</taxon>
        <taxon>Novispirillaceae</taxon>
        <taxon>Caenispirillum</taxon>
    </lineage>
</organism>
<dbReference type="Gene3D" id="1.10.260.40">
    <property type="entry name" value="lambda repressor-like DNA-binding domains"/>
    <property type="match status" value="1"/>
</dbReference>
<proteinExistence type="predicted"/>
<protein>
    <recommendedName>
        <fullName evidence="3">Transcriptional regulator</fullName>
    </recommendedName>
</protein>
<reference evidence="1 2" key="1">
    <citation type="submission" date="2017-09" db="EMBL/GenBank/DDBJ databases">
        <authorList>
            <person name="Ehlers B."/>
            <person name="Leendertz F.H."/>
        </authorList>
    </citation>
    <scope>NUCLEOTIDE SEQUENCE [LARGE SCALE GENOMIC DNA]</scope>
    <source>
        <strain evidence="1 2">USBA 140</strain>
    </source>
</reference>
<evidence type="ECO:0000313" key="1">
    <source>
        <dbReference type="EMBL" id="SOE00614.1"/>
    </source>
</evidence>
<dbReference type="AlphaFoldDB" id="A0A286GZY0"/>
<dbReference type="EMBL" id="OCNJ01000013">
    <property type="protein sequence ID" value="SOE00614.1"/>
    <property type="molecule type" value="Genomic_DNA"/>
</dbReference>
<dbReference type="Proteomes" id="UP000219621">
    <property type="component" value="Unassembled WGS sequence"/>
</dbReference>
<dbReference type="OrthoDB" id="6064795at2"/>
<evidence type="ECO:0000313" key="2">
    <source>
        <dbReference type="Proteomes" id="UP000219621"/>
    </source>
</evidence>
<dbReference type="InterPro" id="IPR010982">
    <property type="entry name" value="Lambda_DNA-bd_dom_sf"/>
</dbReference>
<dbReference type="RefSeq" id="WP_097281294.1">
    <property type="nucleotide sequence ID" value="NZ_OCNJ01000013.1"/>
</dbReference>
<dbReference type="GO" id="GO:0003677">
    <property type="term" value="F:DNA binding"/>
    <property type="evidence" value="ECO:0007669"/>
    <property type="project" value="InterPro"/>
</dbReference>
<keyword evidence="2" id="KW-1185">Reference proteome</keyword>
<evidence type="ECO:0008006" key="3">
    <source>
        <dbReference type="Google" id="ProtNLM"/>
    </source>
</evidence>
<accession>A0A286GZY0</accession>